<gene>
    <name evidence="2" type="ORF">LR48_Vigan252s000300</name>
</gene>
<feature type="compositionally biased region" description="Basic and acidic residues" evidence="1">
    <location>
        <begin position="107"/>
        <end position="134"/>
    </location>
</feature>
<evidence type="ECO:0000313" key="3">
    <source>
        <dbReference type="Proteomes" id="UP000053144"/>
    </source>
</evidence>
<organism evidence="2 3">
    <name type="scientific">Phaseolus angularis</name>
    <name type="common">Azuki bean</name>
    <name type="synonym">Vigna angularis</name>
    <dbReference type="NCBI Taxonomy" id="3914"/>
    <lineage>
        <taxon>Eukaryota</taxon>
        <taxon>Viridiplantae</taxon>
        <taxon>Streptophyta</taxon>
        <taxon>Embryophyta</taxon>
        <taxon>Tracheophyta</taxon>
        <taxon>Spermatophyta</taxon>
        <taxon>Magnoliopsida</taxon>
        <taxon>eudicotyledons</taxon>
        <taxon>Gunneridae</taxon>
        <taxon>Pentapetalae</taxon>
        <taxon>rosids</taxon>
        <taxon>fabids</taxon>
        <taxon>Fabales</taxon>
        <taxon>Fabaceae</taxon>
        <taxon>Papilionoideae</taxon>
        <taxon>50 kb inversion clade</taxon>
        <taxon>NPAAA clade</taxon>
        <taxon>indigoferoid/millettioid clade</taxon>
        <taxon>Phaseoleae</taxon>
        <taxon>Vigna</taxon>
    </lineage>
</organism>
<name>A0A0L9T7E7_PHAAN</name>
<accession>A0A0L9T7E7</accession>
<proteinExistence type="predicted"/>
<feature type="compositionally biased region" description="Basic and acidic residues" evidence="1">
    <location>
        <begin position="158"/>
        <end position="171"/>
    </location>
</feature>
<dbReference type="Gramene" id="KOM26291">
    <property type="protein sequence ID" value="KOM26291"/>
    <property type="gene ID" value="LR48_Vigan252s000300"/>
</dbReference>
<sequence length="171" mass="18691">MNMMTMTNDLGKVNLYVVHGMDDPKVVENDLNQILYLCKGPEDNGAVKEEANDCAALRVNIECEREGGIEVETKGEGEVKREGGLEVEVHSKGGVEVKSEGAVEVKSEGGVKVKSEEEVQLDSEDKAEMDHLSGDEYVEEGQEFGIGLEDNGQQYRGEGSDNEAKQHSRVC</sequence>
<feature type="region of interest" description="Disordered" evidence="1">
    <location>
        <begin position="107"/>
        <end position="171"/>
    </location>
</feature>
<reference evidence="3" key="1">
    <citation type="journal article" date="2015" name="Proc. Natl. Acad. Sci. U.S.A.">
        <title>Genome sequencing of adzuki bean (Vigna angularis) provides insight into high starch and low fat accumulation and domestication.</title>
        <authorList>
            <person name="Yang K."/>
            <person name="Tian Z."/>
            <person name="Chen C."/>
            <person name="Luo L."/>
            <person name="Zhao B."/>
            <person name="Wang Z."/>
            <person name="Yu L."/>
            <person name="Li Y."/>
            <person name="Sun Y."/>
            <person name="Li W."/>
            <person name="Chen Y."/>
            <person name="Li Y."/>
            <person name="Zhang Y."/>
            <person name="Ai D."/>
            <person name="Zhao J."/>
            <person name="Shang C."/>
            <person name="Ma Y."/>
            <person name="Wu B."/>
            <person name="Wang M."/>
            <person name="Gao L."/>
            <person name="Sun D."/>
            <person name="Zhang P."/>
            <person name="Guo F."/>
            <person name="Wang W."/>
            <person name="Li Y."/>
            <person name="Wang J."/>
            <person name="Varshney R.K."/>
            <person name="Wang J."/>
            <person name="Ling H.Q."/>
            <person name="Wan P."/>
        </authorList>
    </citation>
    <scope>NUCLEOTIDE SEQUENCE</scope>
    <source>
        <strain evidence="3">cv. Jingnong 6</strain>
    </source>
</reference>
<evidence type="ECO:0000313" key="2">
    <source>
        <dbReference type="EMBL" id="KOM26291.1"/>
    </source>
</evidence>
<dbReference type="Proteomes" id="UP000053144">
    <property type="component" value="Unassembled WGS sequence"/>
</dbReference>
<evidence type="ECO:0000256" key="1">
    <source>
        <dbReference type="SAM" id="MobiDB-lite"/>
    </source>
</evidence>
<protein>
    <submittedName>
        <fullName evidence="2">Uncharacterized protein</fullName>
    </submittedName>
</protein>
<dbReference type="AlphaFoldDB" id="A0A0L9T7E7"/>
<dbReference type="EMBL" id="KQ258313">
    <property type="protein sequence ID" value="KOM26291.1"/>
    <property type="molecule type" value="Genomic_DNA"/>
</dbReference>